<gene>
    <name evidence="2" type="ORF">EUX98_g2633</name>
</gene>
<feature type="region of interest" description="Disordered" evidence="1">
    <location>
        <begin position="133"/>
        <end position="206"/>
    </location>
</feature>
<dbReference type="AlphaFoldDB" id="A0A4S4MYH2"/>
<dbReference type="GO" id="GO:0032040">
    <property type="term" value="C:small-subunit processome"/>
    <property type="evidence" value="ECO:0007669"/>
    <property type="project" value="TreeGrafter"/>
</dbReference>
<evidence type="ECO:0000313" key="2">
    <source>
        <dbReference type="EMBL" id="THH31529.1"/>
    </source>
</evidence>
<feature type="region of interest" description="Disordered" evidence="1">
    <location>
        <begin position="273"/>
        <end position="369"/>
    </location>
</feature>
<evidence type="ECO:0008006" key="4">
    <source>
        <dbReference type="Google" id="ProtNLM"/>
    </source>
</evidence>
<organism evidence="2 3">
    <name type="scientific">Antrodiella citrinella</name>
    <dbReference type="NCBI Taxonomy" id="2447956"/>
    <lineage>
        <taxon>Eukaryota</taxon>
        <taxon>Fungi</taxon>
        <taxon>Dikarya</taxon>
        <taxon>Basidiomycota</taxon>
        <taxon>Agaricomycotina</taxon>
        <taxon>Agaricomycetes</taxon>
        <taxon>Polyporales</taxon>
        <taxon>Steccherinaceae</taxon>
        <taxon>Antrodiella</taxon>
    </lineage>
</organism>
<reference evidence="2 3" key="1">
    <citation type="submission" date="2019-02" db="EMBL/GenBank/DDBJ databases">
        <title>Genome sequencing of the rare red list fungi Antrodiella citrinella (Flaviporus citrinellus).</title>
        <authorList>
            <person name="Buettner E."/>
            <person name="Kellner H."/>
        </authorList>
    </citation>
    <scope>NUCLEOTIDE SEQUENCE [LARGE SCALE GENOMIC DNA]</scope>
    <source>
        <strain evidence="2 3">DSM 108506</strain>
    </source>
</reference>
<protein>
    <recommendedName>
        <fullName evidence="4">Neuroguidin</fullName>
    </recommendedName>
</protein>
<dbReference type="GO" id="GO:0000462">
    <property type="term" value="P:maturation of SSU-rRNA from tricistronic rRNA transcript (SSU-rRNA, 5.8S rRNA, LSU-rRNA)"/>
    <property type="evidence" value="ECO:0007669"/>
    <property type="project" value="TreeGrafter"/>
</dbReference>
<comment type="caution">
    <text evidence="2">The sequence shown here is derived from an EMBL/GenBank/DDBJ whole genome shotgun (WGS) entry which is preliminary data.</text>
</comment>
<dbReference type="Proteomes" id="UP000308730">
    <property type="component" value="Unassembled WGS sequence"/>
</dbReference>
<proteinExistence type="predicted"/>
<accession>A0A4S4MYH2</accession>
<dbReference type="PANTHER" id="PTHR13237:SF9">
    <property type="entry name" value="NEUROGUIDIN"/>
    <property type="match status" value="1"/>
</dbReference>
<feature type="compositionally biased region" description="Basic and acidic residues" evidence="1">
    <location>
        <begin position="313"/>
        <end position="324"/>
    </location>
</feature>
<dbReference type="PANTHER" id="PTHR13237">
    <property type="entry name" value="SOMETHING ABOUT SILENCING PROTEIN 10-RELATED"/>
    <property type="match status" value="1"/>
</dbReference>
<dbReference type="OrthoDB" id="203440at2759"/>
<evidence type="ECO:0000256" key="1">
    <source>
        <dbReference type="SAM" id="MobiDB-lite"/>
    </source>
</evidence>
<name>A0A4S4MYH2_9APHY</name>
<feature type="region of interest" description="Disordered" evidence="1">
    <location>
        <begin position="71"/>
        <end position="97"/>
    </location>
</feature>
<feature type="compositionally biased region" description="Acidic residues" evidence="1">
    <location>
        <begin position="154"/>
        <end position="164"/>
    </location>
</feature>
<feature type="compositionally biased region" description="Gly residues" evidence="1">
    <location>
        <begin position="275"/>
        <end position="287"/>
    </location>
</feature>
<dbReference type="Pfam" id="PF04000">
    <property type="entry name" value="Sas10_Utp3"/>
    <property type="match status" value="1"/>
</dbReference>
<dbReference type="InterPro" id="IPR007146">
    <property type="entry name" value="Sas10/Utp3/C1D"/>
</dbReference>
<evidence type="ECO:0000313" key="3">
    <source>
        <dbReference type="Proteomes" id="UP000308730"/>
    </source>
</evidence>
<keyword evidence="3" id="KW-1185">Reference proteome</keyword>
<sequence>MNMKDMKHTLDEIRESMSSAREVVKSLNERVSKGDLDTKDGISLLSVKNNIMVQYLQSLVLLSAHRAMGNSLTERAPPSQPWGAPDRGSRGSGAGDRVDAMIEGRVVLENIKLMEGKMKYQIEKLVKLAQEEPQTAQDAANDPLAFKPNPAALMDDESSEDEAGDGGKPSRSKDGIYHPPKLAPMPYNETTGKDKATKSRRGPLPSALSNLAQMDLSMPHVESASGLGSTPALTSRRAKELQHMNEFEEDNMTRLVMKKKDAKRRFDDEADVALGGIGSGRGRGRGGGFEDEFGDVLRSVGRSRGGVVGDGYEELRQKGKKESVLARSRQRGEDDDLEGEDDGPRQRKKTRFDQAVKSAKRRSNSKVRR</sequence>
<feature type="compositionally biased region" description="Basic residues" evidence="1">
    <location>
        <begin position="358"/>
        <end position="369"/>
    </location>
</feature>
<dbReference type="EMBL" id="SGPM01000044">
    <property type="protein sequence ID" value="THH31529.1"/>
    <property type="molecule type" value="Genomic_DNA"/>
</dbReference>